<evidence type="ECO:0000256" key="1">
    <source>
        <dbReference type="ARBA" id="ARBA00000085"/>
    </source>
</evidence>
<dbReference type="InterPro" id="IPR036890">
    <property type="entry name" value="HATPase_C_sf"/>
</dbReference>
<dbReference type="SMART" id="SM00091">
    <property type="entry name" value="PAS"/>
    <property type="match status" value="1"/>
</dbReference>
<evidence type="ECO:0000256" key="6">
    <source>
        <dbReference type="ARBA" id="ARBA00023012"/>
    </source>
</evidence>
<evidence type="ECO:0000256" key="5">
    <source>
        <dbReference type="ARBA" id="ARBA00022777"/>
    </source>
</evidence>
<dbReference type="InterPro" id="IPR004358">
    <property type="entry name" value="Sig_transdc_His_kin-like_C"/>
</dbReference>
<dbReference type="NCBIfam" id="TIGR00229">
    <property type="entry name" value="sensory_box"/>
    <property type="match status" value="1"/>
</dbReference>
<dbReference type="Gene3D" id="1.10.287.130">
    <property type="match status" value="1"/>
</dbReference>
<keyword evidence="5" id="KW-0418">Kinase</keyword>
<proteinExistence type="predicted"/>
<keyword evidence="4" id="KW-0808">Transferase</keyword>
<gene>
    <name evidence="10" type="ORF">AVDCRST_MAG59-955</name>
</gene>
<dbReference type="CDD" id="cd00130">
    <property type="entry name" value="PAS"/>
    <property type="match status" value="1"/>
</dbReference>
<keyword evidence="7" id="KW-0472">Membrane</keyword>
<feature type="region of interest" description="Disordered" evidence="8">
    <location>
        <begin position="1"/>
        <end position="21"/>
    </location>
</feature>
<evidence type="ECO:0000256" key="2">
    <source>
        <dbReference type="ARBA" id="ARBA00012438"/>
    </source>
</evidence>
<dbReference type="InterPro" id="IPR000014">
    <property type="entry name" value="PAS"/>
</dbReference>
<reference evidence="10" key="1">
    <citation type="submission" date="2020-02" db="EMBL/GenBank/DDBJ databases">
        <authorList>
            <person name="Meier V. D."/>
        </authorList>
    </citation>
    <scope>NUCLEOTIDE SEQUENCE</scope>
    <source>
        <strain evidence="10">AVDCRST_MAG59</strain>
    </source>
</reference>
<protein>
    <recommendedName>
        <fullName evidence="2">histidine kinase</fullName>
        <ecNumber evidence="2">2.7.13.3</ecNumber>
    </recommendedName>
</protein>
<dbReference type="Pfam" id="PF02518">
    <property type="entry name" value="HATPase_c"/>
    <property type="match status" value="1"/>
</dbReference>
<dbReference type="InterPro" id="IPR003661">
    <property type="entry name" value="HisK_dim/P_dom"/>
</dbReference>
<evidence type="ECO:0000256" key="8">
    <source>
        <dbReference type="SAM" id="MobiDB-lite"/>
    </source>
</evidence>
<feature type="region of interest" description="Disordered" evidence="8">
    <location>
        <begin position="138"/>
        <end position="159"/>
    </location>
</feature>
<dbReference type="InterPro" id="IPR003594">
    <property type="entry name" value="HATPase_dom"/>
</dbReference>
<dbReference type="InterPro" id="IPR005467">
    <property type="entry name" value="His_kinase_dom"/>
</dbReference>
<evidence type="ECO:0000256" key="4">
    <source>
        <dbReference type="ARBA" id="ARBA00022679"/>
    </source>
</evidence>
<comment type="catalytic activity">
    <reaction evidence="1">
        <text>ATP + protein L-histidine = ADP + protein N-phospho-L-histidine.</text>
        <dbReference type="EC" id="2.7.13.3"/>
    </reaction>
</comment>
<dbReference type="PANTHER" id="PTHR42878:SF13">
    <property type="entry name" value="HISTIDINE KINASE"/>
    <property type="match status" value="1"/>
</dbReference>
<dbReference type="CDD" id="cd00082">
    <property type="entry name" value="HisKA"/>
    <property type="match status" value="1"/>
</dbReference>
<dbReference type="SMART" id="SM00388">
    <property type="entry name" value="HisKA"/>
    <property type="match status" value="1"/>
</dbReference>
<dbReference type="PANTHER" id="PTHR42878">
    <property type="entry name" value="TWO-COMPONENT HISTIDINE KINASE"/>
    <property type="match status" value="1"/>
</dbReference>
<organism evidence="10">
    <name type="scientific">uncultured Thermomicrobiales bacterium</name>
    <dbReference type="NCBI Taxonomy" id="1645740"/>
    <lineage>
        <taxon>Bacteria</taxon>
        <taxon>Pseudomonadati</taxon>
        <taxon>Thermomicrobiota</taxon>
        <taxon>Thermomicrobia</taxon>
        <taxon>Thermomicrobiales</taxon>
        <taxon>environmental samples</taxon>
    </lineage>
</organism>
<dbReference type="Gene3D" id="3.30.565.10">
    <property type="entry name" value="Histidine kinase-like ATPase, C-terminal domain"/>
    <property type="match status" value="1"/>
</dbReference>
<dbReference type="Pfam" id="PF00512">
    <property type="entry name" value="HisKA"/>
    <property type="match status" value="1"/>
</dbReference>
<evidence type="ECO:0000256" key="7">
    <source>
        <dbReference type="ARBA" id="ARBA00023136"/>
    </source>
</evidence>
<dbReference type="EC" id="2.7.13.3" evidence="2"/>
<keyword evidence="3" id="KW-0597">Phosphoprotein</keyword>
<dbReference type="PROSITE" id="PS50109">
    <property type="entry name" value="HIS_KIN"/>
    <property type="match status" value="1"/>
</dbReference>
<accession>A0A6J4U849</accession>
<dbReference type="PRINTS" id="PR00344">
    <property type="entry name" value="BCTRLSENSOR"/>
</dbReference>
<feature type="domain" description="Histidine kinase" evidence="9">
    <location>
        <begin position="171"/>
        <end position="385"/>
    </location>
</feature>
<dbReference type="GO" id="GO:0030295">
    <property type="term" value="F:protein kinase activator activity"/>
    <property type="evidence" value="ECO:0007669"/>
    <property type="project" value="TreeGrafter"/>
</dbReference>
<dbReference type="InterPro" id="IPR013656">
    <property type="entry name" value="PAS_4"/>
</dbReference>
<dbReference type="AlphaFoldDB" id="A0A6J4U849"/>
<dbReference type="SUPFAM" id="SSF55874">
    <property type="entry name" value="ATPase domain of HSP90 chaperone/DNA topoisomerase II/histidine kinase"/>
    <property type="match status" value="1"/>
</dbReference>
<dbReference type="GO" id="GO:0007234">
    <property type="term" value="P:osmosensory signaling via phosphorelay pathway"/>
    <property type="evidence" value="ECO:0007669"/>
    <property type="project" value="TreeGrafter"/>
</dbReference>
<dbReference type="EMBL" id="CADCWF010000053">
    <property type="protein sequence ID" value="CAA9542435.1"/>
    <property type="molecule type" value="Genomic_DNA"/>
</dbReference>
<dbReference type="Gene3D" id="3.30.450.20">
    <property type="entry name" value="PAS domain"/>
    <property type="match status" value="1"/>
</dbReference>
<evidence type="ECO:0000259" key="9">
    <source>
        <dbReference type="PROSITE" id="PS50109"/>
    </source>
</evidence>
<dbReference type="FunFam" id="1.10.287.130:FF:000001">
    <property type="entry name" value="Two-component sensor histidine kinase"/>
    <property type="match status" value="1"/>
</dbReference>
<dbReference type="InterPro" id="IPR036097">
    <property type="entry name" value="HisK_dim/P_sf"/>
</dbReference>
<dbReference type="GO" id="GO:0016020">
    <property type="term" value="C:membrane"/>
    <property type="evidence" value="ECO:0007669"/>
    <property type="project" value="UniProtKB-SubCell"/>
</dbReference>
<dbReference type="InterPro" id="IPR050351">
    <property type="entry name" value="BphY/WalK/GraS-like"/>
</dbReference>
<dbReference type="InterPro" id="IPR035965">
    <property type="entry name" value="PAS-like_dom_sf"/>
</dbReference>
<dbReference type="GO" id="GO:0000156">
    <property type="term" value="F:phosphorelay response regulator activity"/>
    <property type="evidence" value="ECO:0007669"/>
    <property type="project" value="TreeGrafter"/>
</dbReference>
<dbReference type="Pfam" id="PF08448">
    <property type="entry name" value="PAS_4"/>
    <property type="match status" value="1"/>
</dbReference>
<dbReference type="SMART" id="SM00387">
    <property type="entry name" value="HATPase_c"/>
    <property type="match status" value="1"/>
</dbReference>
<evidence type="ECO:0000256" key="3">
    <source>
        <dbReference type="ARBA" id="ARBA00022553"/>
    </source>
</evidence>
<dbReference type="GO" id="GO:0000155">
    <property type="term" value="F:phosphorelay sensor kinase activity"/>
    <property type="evidence" value="ECO:0007669"/>
    <property type="project" value="InterPro"/>
</dbReference>
<keyword evidence="6" id="KW-0902">Two-component regulatory system</keyword>
<evidence type="ECO:0000313" key="10">
    <source>
        <dbReference type="EMBL" id="CAA9542435.1"/>
    </source>
</evidence>
<sequence length="388" mass="41688">MVYPDGAAGVRAGGANPASGRPAAVVSDPMSVAFRHAAVGLAVVAPDGAVRDANPAFCRFLATDREPLLRHCLRDLVHPDDREAHSAWFGRLLGGEVSSYERDERYLRLDGAVAWGRTTMTAVPDGAGGVGQVVCVVDPSESDPAPPRSVRPRRRIDGDERQAARERFLALVSHEFRTPLTSIQGYSELLTGSTTGLEEVAELARVIHRESVQLAGMLDGMLLLDRLRSGALAVLPEPTDVNTAVAEVVARFNLARPDRAVELDLMPALPFAQADRGRLLQALGYLLANAEDRSPLGSPIVVRTRRERGSVCVAVVDGGQPIGLAEPTEAYDRFELAELERVRGGGGGMELALVREIAHLHGGRAWVECDEGGGCAFHLRLPSVRRTR</sequence>
<dbReference type="SUPFAM" id="SSF55785">
    <property type="entry name" value="PYP-like sensor domain (PAS domain)"/>
    <property type="match status" value="1"/>
</dbReference>
<name>A0A6J4U849_9BACT</name>
<dbReference type="SUPFAM" id="SSF47384">
    <property type="entry name" value="Homodimeric domain of signal transducing histidine kinase"/>
    <property type="match status" value="1"/>
</dbReference>